<dbReference type="PROSITE" id="PS51462">
    <property type="entry name" value="NUDIX"/>
    <property type="match status" value="1"/>
</dbReference>
<dbReference type="InterPro" id="IPR020084">
    <property type="entry name" value="NUDIX_hydrolase_CS"/>
</dbReference>
<protein>
    <recommendedName>
        <fullName evidence="11">8-oxo-dGTP diphosphatase</fullName>
        <ecNumber evidence="11">3.6.1.55</ecNumber>
    </recommendedName>
</protein>
<proteinExistence type="inferred from homology"/>
<gene>
    <name evidence="14" type="ORF">H9737_03655</name>
</gene>
<dbReference type="PROSITE" id="PS00893">
    <property type="entry name" value="NUDIX_BOX"/>
    <property type="match status" value="1"/>
</dbReference>
<evidence type="ECO:0000256" key="12">
    <source>
        <dbReference type="RuleBase" id="RU003476"/>
    </source>
</evidence>
<reference evidence="14" key="2">
    <citation type="submission" date="2021-04" db="EMBL/GenBank/DDBJ databases">
        <authorList>
            <person name="Gilroy R."/>
        </authorList>
    </citation>
    <scope>NUCLEOTIDE SEQUENCE</scope>
    <source>
        <strain evidence="14">26628</strain>
    </source>
</reference>
<evidence type="ECO:0000256" key="8">
    <source>
        <dbReference type="ARBA" id="ARBA00022842"/>
    </source>
</evidence>
<dbReference type="GO" id="GO:0035539">
    <property type="term" value="F:8-oxo-7,8-dihydrodeoxyguanosine triphosphate pyrophosphatase activity"/>
    <property type="evidence" value="ECO:0007669"/>
    <property type="project" value="UniProtKB-EC"/>
</dbReference>
<comment type="caution">
    <text evidence="14">The sequence shown here is derived from an EMBL/GenBank/DDBJ whole genome shotgun (WGS) entry which is preliminary data.</text>
</comment>
<evidence type="ECO:0000256" key="7">
    <source>
        <dbReference type="ARBA" id="ARBA00022801"/>
    </source>
</evidence>
<evidence type="ECO:0000313" key="14">
    <source>
        <dbReference type="EMBL" id="HIX46769.1"/>
    </source>
</evidence>
<dbReference type="Pfam" id="PF00293">
    <property type="entry name" value="NUDIX"/>
    <property type="match status" value="1"/>
</dbReference>
<evidence type="ECO:0000256" key="3">
    <source>
        <dbReference type="ARBA" id="ARBA00022457"/>
    </source>
</evidence>
<keyword evidence="7 12" id="KW-0378">Hydrolase</keyword>
<dbReference type="GO" id="GO:0044716">
    <property type="term" value="F:8-oxo-GDP phosphatase activity"/>
    <property type="evidence" value="ECO:0007669"/>
    <property type="project" value="TreeGrafter"/>
</dbReference>
<dbReference type="InterPro" id="IPR000086">
    <property type="entry name" value="NUDIX_hydrolase_dom"/>
</dbReference>
<dbReference type="PRINTS" id="PR00502">
    <property type="entry name" value="NUDIXFAMILY"/>
</dbReference>
<keyword evidence="4" id="KW-0235">DNA replication</keyword>
<evidence type="ECO:0000256" key="11">
    <source>
        <dbReference type="ARBA" id="ARBA00038905"/>
    </source>
</evidence>
<comment type="cofactor">
    <cofactor evidence="1">
        <name>Mg(2+)</name>
        <dbReference type="ChEBI" id="CHEBI:18420"/>
    </cofactor>
</comment>
<dbReference type="Gene3D" id="3.90.79.10">
    <property type="entry name" value="Nucleoside Triphosphate Pyrophosphohydrolase"/>
    <property type="match status" value="1"/>
</dbReference>
<sequence length="131" mass="14509">MNRLHVVGAAVVSAGRVLAARRGESRYPYVAHKFEFVGGKVEPGETEAQALARELREELGAQARVGEHLMTVSHDYPDFSIELSVYFCTFLSDFSAHEHEELRWMELSALDPEEWAPADAPVVLALKAAAK</sequence>
<evidence type="ECO:0000256" key="6">
    <source>
        <dbReference type="ARBA" id="ARBA00022763"/>
    </source>
</evidence>
<evidence type="ECO:0000256" key="10">
    <source>
        <dbReference type="ARBA" id="ARBA00035861"/>
    </source>
</evidence>
<dbReference type="CDD" id="cd03425">
    <property type="entry name" value="NUDIX_MutT_NudA_like"/>
    <property type="match status" value="1"/>
</dbReference>
<keyword evidence="3" id="KW-0515">Mutator protein</keyword>
<evidence type="ECO:0000256" key="5">
    <source>
        <dbReference type="ARBA" id="ARBA00022723"/>
    </source>
</evidence>
<dbReference type="GO" id="GO:0008413">
    <property type="term" value="F:8-oxo-7,8-dihydroguanosine triphosphate pyrophosphatase activity"/>
    <property type="evidence" value="ECO:0007669"/>
    <property type="project" value="TreeGrafter"/>
</dbReference>
<evidence type="ECO:0000256" key="9">
    <source>
        <dbReference type="ARBA" id="ARBA00023204"/>
    </source>
</evidence>
<dbReference type="InterPro" id="IPR047127">
    <property type="entry name" value="MutT-like"/>
</dbReference>
<dbReference type="PANTHER" id="PTHR47707:SF1">
    <property type="entry name" value="NUDIX HYDROLASE FAMILY PROTEIN"/>
    <property type="match status" value="1"/>
</dbReference>
<comment type="similarity">
    <text evidence="2 12">Belongs to the Nudix hydrolase family.</text>
</comment>
<dbReference type="GO" id="GO:0006281">
    <property type="term" value="P:DNA repair"/>
    <property type="evidence" value="ECO:0007669"/>
    <property type="project" value="UniProtKB-KW"/>
</dbReference>
<dbReference type="InterPro" id="IPR015797">
    <property type="entry name" value="NUDIX_hydrolase-like_dom_sf"/>
</dbReference>
<keyword evidence="8" id="KW-0460">Magnesium</keyword>
<name>A0A9D1VTN4_9FIRM</name>
<reference evidence="14" key="1">
    <citation type="journal article" date="2021" name="PeerJ">
        <title>Extensive microbial diversity within the chicken gut microbiome revealed by metagenomics and culture.</title>
        <authorList>
            <person name="Gilroy R."/>
            <person name="Ravi A."/>
            <person name="Getino M."/>
            <person name="Pursley I."/>
            <person name="Horton D.L."/>
            <person name="Alikhan N.F."/>
            <person name="Baker D."/>
            <person name="Gharbi K."/>
            <person name="Hall N."/>
            <person name="Watson M."/>
            <person name="Adriaenssens E.M."/>
            <person name="Foster-Nyarko E."/>
            <person name="Jarju S."/>
            <person name="Secka A."/>
            <person name="Antonio M."/>
            <person name="Oren A."/>
            <person name="Chaudhuri R.R."/>
            <person name="La Ragione R."/>
            <person name="Hildebrand F."/>
            <person name="Pallen M.J."/>
        </authorList>
    </citation>
    <scope>NUCLEOTIDE SEQUENCE</scope>
    <source>
        <strain evidence="14">26628</strain>
    </source>
</reference>
<dbReference type="EC" id="3.6.1.55" evidence="11"/>
<keyword evidence="5" id="KW-0479">Metal-binding</keyword>
<dbReference type="InterPro" id="IPR020476">
    <property type="entry name" value="Nudix_hydrolase"/>
</dbReference>
<evidence type="ECO:0000256" key="2">
    <source>
        <dbReference type="ARBA" id="ARBA00005582"/>
    </source>
</evidence>
<keyword evidence="9" id="KW-0234">DNA repair</keyword>
<evidence type="ECO:0000256" key="1">
    <source>
        <dbReference type="ARBA" id="ARBA00001946"/>
    </source>
</evidence>
<keyword evidence="6" id="KW-0227">DNA damage</keyword>
<evidence type="ECO:0000259" key="13">
    <source>
        <dbReference type="PROSITE" id="PS51462"/>
    </source>
</evidence>
<dbReference type="PANTHER" id="PTHR47707">
    <property type="entry name" value="8-OXO-DGTP DIPHOSPHATASE"/>
    <property type="match status" value="1"/>
</dbReference>
<comment type="catalytic activity">
    <reaction evidence="10">
        <text>8-oxo-dGTP + H2O = 8-oxo-dGMP + diphosphate + H(+)</text>
        <dbReference type="Rhea" id="RHEA:31575"/>
        <dbReference type="ChEBI" id="CHEBI:15377"/>
        <dbReference type="ChEBI" id="CHEBI:15378"/>
        <dbReference type="ChEBI" id="CHEBI:33019"/>
        <dbReference type="ChEBI" id="CHEBI:63224"/>
        <dbReference type="ChEBI" id="CHEBI:77896"/>
        <dbReference type="EC" id="3.6.1.55"/>
    </reaction>
</comment>
<organism evidence="14 15">
    <name type="scientific">Candidatus Borkfalkia faecigallinarum</name>
    <dbReference type="NCBI Taxonomy" id="2838509"/>
    <lineage>
        <taxon>Bacteria</taxon>
        <taxon>Bacillati</taxon>
        <taxon>Bacillota</taxon>
        <taxon>Clostridia</taxon>
        <taxon>Christensenellales</taxon>
        <taxon>Christensenellaceae</taxon>
        <taxon>Candidatus Borkfalkia</taxon>
    </lineage>
</organism>
<accession>A0A9D1VTN4</accession>
<dbReference type="Proteomes" id="UP000824249">
    <property type="component" value="Unassembled WGS sequence"/>
</dbReference>
<dbReference type="SUPFAM" id="SSF55811">
    <property type="entry name" value="Nudix"/>
    <property type="match status" value="1"/>
</dbReference>
<dbReference type="GO" id="GO:0006260">
    <property type="term" value="P:DNA replication"/>
    <property type="evidence" value="ECO:0007669"/>
    <property type="project" value="UniProtKB-KW"/>
</dbReference>
<feature type="domain" description="Nudix hydrolase" evidence="13">
    <location>
        <begin position="2"/>
        <end position="130"/>
    </location>
</feature>
<evidence type="ECO:0000256" key="4">
    <source>
        <dbReference type="ARBA" id="ARBA00022705"/>
    </source>
</evidence>
<dbReference type="AlphaFoldDB" id="A0A9D1VTN4"/>
<dbReference type="GO" id="GO:0044715">
    <property type="term" value="F:8-oxo-dGDP phosphatase activity"/>
    <property type="evidence" value="ECO:0007669"/>
    <property type="project" value="TreeGrafter"/>
</dbReference>
<dbReference type="GO" id="GO:0046872">
    <property type="term" value="F:metal ion binding"/>
    <property type="evidence" value="ECO:0007669"/>
    <property type="project" value="UniProtKB-KW"/>
</dbReference>
<evidence type="ECO:0000313" key="15">
    <source>
        <dbReference type="Proteomes" id="UP000824249"/>
    </source>
</evidence>
<dbReference type="EMBL" id="DXFD01000057">
    <property type="protein sequence ID" value="HIX46769.1"/>
    <property type="molecule type" value="Genomic_DNA"/>
</dbReference>